<dbReference type="PATRIC" id="fig|1423804.4.peg.2590"/>
<dbReference type="InterPro" id="IPR021351">
    <property type="entry name" value="DUF2969"/>
</dbReference>
<dbReference type="Proteomes" id="UP000051442">
    <property type="component" value="Unassembled WGS sequence"/>
</dbReference>
<gene>
    <name evidence="1" type="ORF">FD14_GL002394</name>
</gene>
<evidence type="ECO:0000313" key="2">
    <source>
        <dbReference type="Proteomes" id="UP000051442"/>
    </source>
</evidence>
<reference evidence="1 2" key="1">
    <citation type="journal article" date="2015" name="Genome Announc.">
        <title>Expanding the biotechnology potential of lactobacilli through comparative genomics of 213 strains and associated genera.</title>
        <authorList>
            <person name="Sun Z."/>
            <person name="Harris H.M."/>
            <person name="McCann A."/>
            <person name="Guo C."/>
            <person name="Argimon S."/>
            <person name="Zhang W."/>
            <person name="Yang X."/>
            <person name="Jeffery I.B."/>
            <person name="Cooney J.C."/>
            <person name="Kagawa T.F."/>
            <person name="Liu W."/>
            <person name="Song Y."/>
            <person name="Salvetti E."/>
            <person name="Wrobel A."/>
            <person name="Rasinkangas P."/>
            <person name="Parkhill J."/>
            <person name="Rea M.C."/>
            <person name="O'Sullivan O."/>
            <person name="Ritari J."/>
            <person name="Douillard F.P."/>
            <person name="Paul Ross R."/>
            <person name="Yang R."/>
            <person name="Briner A.E."/>
            <person name="Felis G.E."/>
            <person name="de Vos W.M."/>
            <person name="Barrangou R."/>
            <person name="Klaenhammer T.R."/>
            <person name="Caufield P.W."/>
            <person name="Cui Y."/>
            <person name="Zhang H."/>
            <person name="O'Toole P.W."/>
        </authorList>
    </citation>
    <scope>NUCLEOTIDE SEQUENCE [LARGE SCALE GENOMIC DNA]</scope>
    <source>
        <strain evidence="1 2">DSM 23365</strain>
    </source>
</reference>
<accession>A0A0R2F112</accession>
<sequence length="72" mass="7952">MSKKKQPVEVAIDEITLNGADALQVSIKDQVVGTIQTTEKGFEAQVGDDRPVKVKSQDEGVEYLIQAYNLHH</sequence>
<keyword evidence="2" id="KW-1185">Reference proteome</keyword>
<protein>
    <recommendedName>
        <fullName evidence="3">DUF2969 domain-containing protein</fullName>
    </recommendedName>
</protein>
<dbReference type="OrthoDB" id="2298315at2"/>
<dbReference type="AlphaFoldDB" id="A0A0R2F112"/>
<evidence type="ECO:0008006" key="3">
    <source>
        <dbReference type="Google" id="ProtNLM"/>
    </source>
</evidence>
<dbReference type="STRING" id="1423804.FD14_GL002394"/>
<dbReference type="RefSeq" id="WP_054736128.1">
    <property type="nucleotide sequence ID" value="NZ_AYZM01000165.1"/>
</dbReference>
<name>A0A0R2F112_9LACO</name>
<organism evidence="1 2">
    <name type="scientific">Secundilactobacillus similis DSM 23365 = JCM 2765</name>
    <dbReference type="NCBI Taxonomy" id="1423804"/>
    <lineage>
        <taxon>Bacteria</taxon>
        <taxon>Bacillati</taxon>
        <taxon>Bacillota</taxon>
        <taxon>Bacilli</taxon>
        <taxon>Lactobacillales</taxon>
        <taxon>Lactobacillaceae</taxon>
        <taxon>Secundilactobacillus</taxon>
    </lineage>
</organism>
<dbReference type="Pfam" id="PF11184">
    <property type="entry name" value="DUF2969"/>
    <property type="match status" value="1"/>
</dbReference>
<dbReference type="EMBL" id="AYZM01000165">
    <property type="protein sequence ID" value="KRN18093.1"/>
    <property type="molecule type" value="Genomic_DNA"/>
</dbReference>
<comment type="caution">
    <text evidence="1">The sequence shown here is derived from an EMBL/GenBank/DDBJ whole genome shotgun (WGS) entry which is preliminary data.</text>
</comment>
<proteinExistence type="predicted"/>
<evidence type="ECO:0000313" key="1">
    <source>
        <dbReference type="EMBL" id="KRN18093.1"/>
    </source>
</evidence>